<dbReference type="Pfam" id="PF09989">
    <property type="entry name" value="DUF2229"/>
    <property type="match status" value="1"/>
</dbReference>
<dbReference type="PANTHER" id="PTHR32329">
    <property type="entry name" value="BIFUNCTIONAL PROTEIN [INCLUDES 2-HYDROXYACYL-COA DEHYDRATASE (N-TER) AND ITS ACTIVATOR DOMAIN (C_TERM)-RELATED"/>
    <property type="match status" value="1"/>
</dbReference>
<dbReference type="PANTHER" id="PTHR32329:SF2">
    <property type="entry name" value="BIFUNCTIONAL PROTEIN [INCLUDES 2-HYDROXYACYL-COA DEHYDRATASE (N-TER) AND ITS ACTIVATOR DOMAIN (C_TERM)"/>
    <property type="match status" value="1"/>
</dbReference>
<reference evidence="2 3" key="1">
    <citation type="submission" date="2018-08" db="EMBL/GenBank/DDBJ databases">
        <title>Draft genome of candidate division NPL-UPA2 bacterium Unc8 that adapted to ultra-basic serpentinizing groundwater.</title>
        <authorList>
            <person name="Ishii S."/>
            <person name="Suzuki S."/>
            <person name="Nealson K.H."/>
        </authorList>
    </citation>
    <scope>NUCLEOTIDE SEQUENCE [LARGE SCALE GENOMIC DNA]</scope>
    <source>
        <strain evidence="2">Unc8</strain>
    </source>
</reference>
<organism evidence="2 3">
    <name type="scientific">candidate division NPL-UPA2 bacterium Unc8</name>
    <dbReference type="NCBI Taxonomy" id="1980939"/>
    <lineage>
        <taxon>Bacteria</taxon>
    </lineage>
</organism>
<sequence length="369" mass="41848">MKITFPHMGNLDIALKAILEGLGQEVSPPPPITKKTLNLGVKYSPECACLPFKINLGNFIESLNNGADTILMIGDGGRGSCRLGFYGCIHISILKELGYDFQFITVSSRTKIEFVSRLAQLGKNKSLPSKILALCKFYKMRLCEEVERLSHHCLPYEVEKGATKKAYKKSLHKIDEAQSMTEILRARRDVRKIFGQIKKDYSRKPLRVLIVGEIYVVWEPFVNLNLEQRLGEMGVEVVRKLWLTDNILYLAHLDFLCHGNRKEALRAAKRYLGYNVGAECNISVGEAILSAHEGYDGVIHLMPFTCMPEIIASHIMPQVSRDYDVPILTFILDEHSAEAGMVTRLEAFIDLLWRRRSQKQHNLLGTIEK</sequence>
<dbReference type="InterPro" id="IPR018709">
    <property type="entry name" value="CoA_activase_DUF2229"/>
</dbReference>
<evidence type="ECO:0000313" key="2">
    <source>
        <dbReference type="EMBL" id="RII01034.1"/>
    </source>
</evidence>
<evidence type="ECO:0000313" key="3">
    <source>
        <dbReference type="Proteomes" id="UP000266287"/>
    </source>
</evidence>
<dbReference type="EMBL" id="NDHY01000001">
    <property type="protein sequence ID" value="RII01034.1"/>
    <property type="molecule type" value="Genomic_DNA"/>
</dbReference>
<name>A0A399FXU2_UNCN2</name>
<comment type="caution">
    <text evidence="2">The sequence shown here is derived from an EMBL/GenBank/DDBJ whole genome shotgun (WGS) entry which is preliminary data.</text>
</comment>
<evidence type="ECO:0000259" key="1">
    <source>
        <dbReference type="Pfam" id="PF09989"/>
    </source>
</evidence>
<proteinExistence type="predicted"/>
<dbReference type="InterPro" id="IPR051805">
    <property type="entry name" value="Dehydratase_Activator_Redct"/>
</dbReference>
<dbReference type="AlphaFoldDB" id="A0A399FXU2"/>
<gene>
    <name evidence="2" type="ORF">B9J77_00410</name>
</gene>
<dbReference type="Proteomes" id="UP000266287">
    <property type="component" value="Unassembled WGS sequence"/>
</dbReference>
<accession>A0A399FXU2</accession>
<dbReference type="Gene3D" id="3.40.50.11900">
    <property type="match status" value="1"/>
</dbReference>
<feature type="domain" description="DUF2229" evidence="1">
    <location>
        <begin position="16"/>
        <end position="238"/>
    </location>
</feature>
<protein>
    <submittedName>
        <fullName evidence="2">CoA protein activase</fullName>
    </submittedName>
</protein>